<organism evidence="3 4">
    <name type="scientific">Ornatilinea apprima</name>
    <dbReference type="NCBI Taxonomy" id="1134406"/>
    <lineage>
        <taxon>Bacteria</taxon>
        <taxon>Bacillati</taxon>
        <taxon>Chloroflexota</taxon>
        <taxon>Anaerolineae</taxon>
        <taxon>Anaerolineales</taxon>
        <taxon>Anaerolineaceae</taxon>
        <taxon>Ornatilinea</taxon>
    </lineage>
</organism>
<sequence>MKAFKAGGWLSLGILLLAACTRPAALMPAPMGATASVLPTASATLAAAAGEPATDTPVVPPTYTPEPPTETVQVLPSHTPTDAITPTPDDTQLVETIFAPTATRGPLPTRTRRPTATPTITPTPTPPRASLMITRPGLLSKILSPYQMEAMVTRGMDGIVYLDLIGEDGRTVASQALDYRSSLYQRFWIAPLIDFEISGVAETARLVMSTKDEFGRSMAVSSVDLVLLSLGSNETTPSLIEMEPYLIRYPKEDSLVSGGLMWVSGVARPVNESPLILELVDEQGNVVGSNRIQVPAPTGDLSHTPFGVEIEYTVSEITGVRLVIRQESVNRIPGTVALSSMTLFVAP</sequence>
<dbReference type="EMBL" id="LGCL01000015">
    <property type="protein sequence ID" value="KPL79058.1"/>
    <property type="molecule type" value="Genomic_DNA"/>
</dbReference>
<dbReference type="STRING" id="1134406.ADN00_04030"/>
<comment type="caution">
    <text evidence="3">The sequence shown here is derived from an EMBL/GenBank/DDBJ whole genome shotgun (WGS) entry which is preliminary data.</text>
</comment>
<keyword evidence="2" id="KW-0732">Signal</keyword>
<dbReference type="PROSITE" id="PS51257">
    <property type="entry name" value="PROKAR_LIPOPROTEIN"/>
    <property type="match status" value="1"/>
</dbReference>
<evidence type="ECO:0000256" key="1">
    <source>
        <dbReference type="SAM" id="MobiDB-lite"/>
    </source>
</evidence>
<feature type="region of interest" description="Disordered" evidence="1">
    <location>
        <begin position="102"/>
        <end position="128"/>
    </location>
</feature>
<keyword evidence="4" id="KW-1185">Reference proteome</keyword>
<feature type="region of interest" description="Disordered" evidence="1">
    <location>
        <begin position="48"/>
        <end position="69"/>
    </location>
</feature>
<feature type="signal peptide" evidence="2">
    <location>
        <begin position="1"/>
        <end position="35"/>
    </location>
</feature>
<name>A0A0N8GNU3_9CHLR</name>
<feature type="compositionally biased region" description="Low complexity" evidence="1">
    <location>
        <begin position="48"/>
        <end position="57"/>
    </location>
</feature>
<feature type="chain" id="PRO_5006025817" description="Bacterial spore germination immunoglobulin-like domain-containing protein" evidence="2">
    <location>
        <begin position="36"/>
        <end position="347"/>
    </location>
</feature>
<evidence type="ECO:0000313" key="3">
    <source>
        <dbReference type="EMBL" id="KPL79058.1"/>
    </source>
</evidence>
<evidence type="ECO:0008006" key="5">
    <source>
        <dbReference type="Google" id="ProtNLM"/>
    </source>
</evidence>
<feature type="compositionally biased region" description="Low complexity" evidence="1">
    <location>
        <begin position="102"/>
        <end position="120"/>
    </location>
</feature>
<dbReference type="Proteomes" id="UP000050417">
    <property type="component" value="Unassembled WGS sequence"/>
</dbReference>
<reference evidence="3 4" key="1">
    <citation type="submission" date="2015-07" db="EMBL/GenBank/DDBJ databases">
        <title>Genome sequence of Ornatilinea apprima DSM 23815.</title>
        <authorList>
            <person name="Hemp J."/>
            <person name="Ward L.M."/>
            <person name="Pace L.A."/>
            <person name="Fischer W.W."/>
        </authorList>
    </citation>
    <scope>NUCLEOTIDE SEQUENCE [LARGE SCALE GENOMIC DNA]</scope>
    <source>
        <strain evidence="3 4">P3M-1</strain>
    </source>
</reference>
<accession>A0A0N8GNU3</accession>
<feature type="compositionally biased region" description="Pro residues" evidence="1">
    <location>
        <begin position="58"/>
        <end position="68"/>
    </location>
</feature>
<gene>
    <name evidence="3" type="ORF">ADN00_04030</name>
</gene>
<evidence type="ECO:0000256" key="2">
    <source>
        <dbReference type="SAM" id="SignalP"/>
    </source>
</evidence>
<dbReference type="AlphaFoldDB" id="A0A0N8GNU3"/>
<evidence type="ECO:0000313" key="4">
    <source>
        <dbReference type="Proteomes" id="UP000050417"/>
    </source>
</evidence>
<protein>
    <recommendedName>
        <fullName evidence="5">Bacterial spore germination immunoglobulin-like domain-containing protein</fullName>
    </recommendedName>
</protein>
<proteinExistence type="predicted"/>